<sequence>MKSIFPFFSIFLSLLKHSFGYQANQPNVSEYNSEQNLLAALCWSLPFKFIKCDIDFEENVLEHLKLELIPRYKVSATDEIVYNIRMQPVTNGYLTNAILAVRPVYGLIISNEVGNPVLQIPHQLKHSSTAKFGLPHQAKNVFSSVNCVLMYSNIGEGFYYIHPGKSEHKSIPRSVPENIMLKVSTKKTSTREMFYMTLLSNQQFPTKPTATYGVGTDFMIPSVVCFGTNENLSQQLHESNSYLGGILIQERIMGPSLRDVIKFFKSSALLKWLKSTRTDDFNYKARISLRLEAQYSLAHSLIAAILTLQHHSVAGRVLHCDLNTRSIYLDRIVWSWSSRKIEDNLNAITQLSPSNFKFINFGYMKSTLEVSEENLGCSQTDNDLVRVQEFIKTLFSEQSNRSDFPESGSISSGMMTMSTGFKMWWNEVVNSVGAESTNQEVNEQEVLQVENILRTIYTDNSVISNLDRTAKFSGIVAGLKAIHASISKAFRYLYEQGYGRTKKRVILGWSSKDLEPEPATQISGTVRRILSGKKIENSSNMNSSGIDPSDSADLELSAESIGISS</sequence>
<dbReference type="OrthoDB" id="337552at2759"/>
<reference evidence="3" key="2">
    <citation type="submission" date="2015-08" db="EMBL/GenBank/DDBJ databases">
        <authorList>
            <person name="Babu N.S."/>
            <person name="Beckwith C.J."/>
            <person name="Beseler K.G."/>
            <person name="Brison A."/>
            <person name="Carone J.V."/>
            <person name="Caskin T.P."/>
            <person name="Diamond M."/>
            <person name="Durham M.E."/>
            <person name="Foxe J.M."/>
            <person name="Go M."/>
            <person name="Henderson B.A."/>
            <person name="Jones I.B."/>
            <person name="McGettigan J.A."/>
            <person name="Micheletti S.J."/>
            <person name="Nasrallah M.E."/>
            <person name="Ortiz D."/>
            <person name="Piller C.R."/>
            <person name="Privatt S.R."/>
            <person name="Schneider S.L."/>
            <person name="Sharp S."/>
            <person name="Smith T.C."/>
            <person name="Stanton J.D."/>
            <person name="Ullery H.E."/>
            <person name="Wilson R.J."/>
            <person name="Serrano M.G."/>
            <person name="Buck G."/>
            <person name="Lee V."/>
            <person name="Wang Y."/>
            <person name="Carvalho R."/>
            <person name="Voegtly L."/>
            <person name="Shi R."/>
            <person name="Duckworth R."/>
            <person name="Johnson A."/>
            <person name="Loviza R."/>
            <person name="Walstead R."/>
            <person name="Shah Z."/>
            <person name="Kiflezghi M."/>
            <person name="Wade K."/>
            <person name="Ball S.L."/>
            <person name="Bradley K.W."/>
            <person name="Asai D.J."/>
            <person name="Bowman C.A."/>
            <person name="Russell D.A."/>
            <person name="Pope W.H."/>
            <person name="Jacobs-Sera D."/>
            <person name="Hendrix R.W."/>
            <person name="Hatfull G.F."/>
        </authorList>
    </citation>
    <scope>NUCLEOTIDE SEQUENCE [LARGE SCALE GENOMIC DNA]</scope>
</reference>
<evidence type="ECO:0000313" key="5">
    <source>
        <dbReference type="Proteomes" id="UP001429100"/>
    </source>
</evidence>
<dbReference type="Proteomes" id="UP001429100">
    <property type="component" value="Unassembled WGS sequence"/>
</dbReference>
<dbReference type="EMBL" id="LN877952">
    <property type="protein sequence ID" value="CUV06959.1"/>
    <property type="molecule type" value="Genomic_DNA"/>
</dbReference>
<dbReference type="Proteomes" id="UP000199752">
    <property type="component" value="Chromosome 6"/>
</dbReference>
<reference evidence="4 5" key="1">
    <citation type="submission" date="2014-11" db="EMBL/GenBank/DDBJ databases">
        <title>Comparative genomic analysis of Cryptosporidium hominis reveals occurrence of genetic recombination in virulent subtypes.</title>
        <authorList>
            <person name="Guo Y."/>
            <person name="Tang K."/>
            <person name="Frace M."/>
            <person name="Li N."/>
            <person name="Roellig D.M."/>
            <person name="Sammons S."/>
            <person name="Knipe K."/>
            <person name="Rowe L."/>
            <person name="Feng Y."/>
            <person name="Xiao L."/>
        </authorList>
    </citation>
    <scope>NUCLEOTIDE SEQUENCE [LARGE SCALE GENOMIC DNA]</scope>
    <source>
        <strain evidence="4">30976</strain>
    </source>
</reference>
<dbReference type="VEuPathDB" id="CryptoDB:ChTU502y2012_382g0410"/>
<accession>A0A0S4TID1</accession>
<keyword evidence="5" id="KW-1185">Reference proteome</keyword>
<dbReference type="EMBL" id="JTAI01000007">
    <property type="protein sequence ID" value="PPS97825.1"/>
    <property type="molecule type" value="Genomic_DNA"/>
</dbReference>
<feature type="region of interest" description="Disordered" evidence="1">
    <location>
        <begin position="534"/>
        <end position="565"/>
    </location>
</feature>
<evidence type="ECO:0000313" key="3">
    <source>
        <dbReference type="EMBL" id="CUV06959.1"/>
    </source>
</evidence>
<dbReference type="AlphaFoldDB" id="A0A0S4TID1"/>
<feature type="compositionally biased region" description="Polar residues" evidence="1">
    <location>
        <begin position="537"/>
        <end position="546"/>
    </location>
</feature>
<dbReference type="VEuPathDB" id="CryptoDB:CHUDEA6_5340"/>
<evidence type="ECO:0000313" key="4">
    <source>
        <dbReference type="EMBL" id="PPS97825.1"/>
    </source>
</evidence>
<reference evidence="4 5" key="3">
    <citation type="submission" date="2017-10" db="EMBL/GenBank/DDBJ databases">
        <title>Consistent, comparative and evidence-based genome annotation and re-annotation for the closely-related species, Cryptosporidium parvum, C. hominis and C. tyzzeri.</title>
        <authorList>
            <person name="Baptista R.P."/>
            <person name="Li Y."/>
            <person name="Sateriale A."/>
            <person name="Striepen B."/>
            <person name="Kissinger J.C."/>
        </authorList>
    </citation>
    <scope>NUCLEOTIDE SEQUENCE [LARGE SCALE GENOMIC DNA]</scope>
    <source>
        <strain evidence="4">30976</strain>
    </source>
</reference>
<gene>
    <name evidence="3" type="ORF">CHUDEA6_5340</name>
    <name evidence="4" type="ORF">GY17_00000558</name>
</gene>
<proteinExistence type="predicted"/>
<keyword evidence="2" id="KW-0732">Signal</keyword>
<feature type="chain" id="PRO_5006627783" evidence="2">
    <location>
        <begin position="21"/>
        <end position="565"/>
    </location>
</feature>
<feature type="signal peptide" evidence="2">
    <location>
        <begin position="1"/>
        <end position="20"/>
    </location>
</feature>
<dbReference type="VEuPathDB" id="CryptoDB:Chro.60616"/>
<name>A0A0S4TID1_CRYHO</name>
<dbReference type="VEuPathDB" id="CryptoDB:GY17_00000558"/>
<organism evidence="3">
    <name type="scientific">Cryptosporidium hominis</name>
    <dbReference type="NCBI Taxonomy" id="237895"/>
    <lineage>
        <taxon>Eukaryota</taxon>
        <taxon>Sar</taxon>
        <taxon>Alveolata</taxon>
        <taxon>Apicomplexa</taxon>
        <taxon>Conoidasida</taxon>
        <taxon>Coccidia</taxon>
        <taxon>Eucoccidiorida</taxon>
        <taxon>Eimeriorina</taxon>
        <taxon>Cryptosporidiidae</taxon>
        <taxon>Cryptosporidium</taxon>
    </lineage>
</organism>
<evidence type="ECO:0000256" key="1">
    <source>
        <dbReference type="SAM" id="MobiDB-lite"/>
    </source>
</evidence>
<evidence type="ECO:0000256" key="2">
    <source>
        <dbReference type="SAM" id="SignalP"/>
    </source>
</evidence>
<protein>
    <submittedName>
        <fullName evidence="4">Secreted Protein (HCD family)</fullName>
    </submittedName>
</protein>